<gene>
    <name evidence="2" type="ORF">E2562_027242</name>
</gene>
<accession>A0A6G1D8D0</accession>
<protein>
    <submittedName>
        <fullName evidence="2">Uncharacterized protein</fullName>
    </submittedName>
</protein>
<evidence type="ECO:0000313" key="3">
    <source>
        <dbReference type="Proteomes" id="UP000479710"/>
    </source>
</evidence>
<name>A0A6G1D8D0_9ORYZ</name>
<comment type="caution">
    <text evidence="2">The sequence shown here is derived from an EMBL/GenBank/DDBJ whole genome shotgun (WGS) entry which is preliminary data.</text>
</comment>
<dbReference type="AlphaFoldDB" id="A0A6G1D8D0"/>
<dbReference type="Proteomes" id="UP000479710">
    <property type="component" value="Unassembled WGS sequence"/>
</dbReference>
<evidence type="ECO:0000313" key="2">
    <source>
        <dbReference type="EMBL" id="KAF0908691.1"/>
    </source>
</evidence>
<proteinExistence type="predicted"/>
<dbReference type="OrthoDB" id="2373987at2759"/>
<organism evidence="2 3">
    <name type="scientific">Oryza meyeriana var. granulata</name>
    <dbReference type="NCBI Taxonomy" id="110450"/>
    <lineage>
        <taxon>Eukaryota</taxon>
        <taxon>Viridiplantae</taxon>
        <taxon>Streptophyta</taxon>
        <taxon>Embryophyta</taxon>
        <taxon>Tracheophyta</taxon>
        <taxon>Spermatophyta</taxon>
        <taxon>Magnoliopsida</taxon>
        <taxon>Liliopsida</taxon>
        <taxon>Poales</taxon>
        <taxon>Poaceae</taxon>
        <taxon>BOP clade</taxon>
        <taxon>Oryzoideae</taxon>
        <taxon>Oryzeae</taxon>
        <taxon>Oryzinae</taxon>
        <taxon>Oryza</taxon>
        <taxon>Oryza meyeriana</taxon>
    </lineage>
</organism>
<sequence length="59" mass="6491">MGKRLGLWAVGWRGEAVGLWPGQGGKEAVERDGRRPWATQERAGGVRPWLVHGGKGERK</sequence>
<evidence type="ECO:0000256" key="1">
    <source>
        <dbReference type="SAM" id="MobiDB-lite"/>
    </source>
</evidence>
<keyword evidence="3" id="KW-1185">Reference proteome</keyword>
<reference evidence="2 3" key="1">
    <citation type="submission" date="2019-11" db="EMBL/GenBank/DDBJ databases">
        <title>Whole genome sequence of Oryza granulata.</title>
        <authorList>
            <person name="Li W."/>
        </authorList>
    </citation>
    <scope>NUCLEOTIDE SEQUENCE [LARGE SCALE GENOMIC DNA]</scope>
    <source>
        <strain evidence="3">cv. Menghai</strain>
        <tissue evidence="2">Leaf</tissue>
    </source>
</reference>
<dbReference type="EMBL" id="SPHZ02000007">
    <property type="protein sequence ID" value="KAF0908691.1"/>
    <property type="molecule type" value="Genomic_DNA"/>
</dbReference>
<feature type="region of interest" description="Disordered" evidence="1">
    <location>
        <begin position="23"/>
        <end position="43"/>
    </location>
</feature>